<evidence type="ECO:0000256" key="3">
    <source>
        <dbReference type="ARBA" id="ARBA00023125"/>
    </source>
</evidence>
<dbReference type="Gene3D" id="4.10.60.10">
    <property type="entry name" value="Zinc finger, CCHC-type"/>
    <property type="match status" value="1"/>
</dbReference>
<name>A0ABY6LIR8_9ARAC</name>
<dbReference type="InterPro" id="IPR043502">
    <property type="entry name" value="DNA/RNA_pol_sf"/>
</dbReference>
<dbReference type="InterPro" id="IPR036397">
    <property type="entry name" value="RNaseH_sf"/>
</dbReference>
<dbReference type="PROSITE" id="PS50878">
    <property type="entry name" value="RT_POL"/>
    <property type="match status" value="1"/>
</dbReference>
<evidence type="ECO:0000256" key="2">
    <source>
        <dbReference type="ARBA" id="ARBA00022750"/>
    </source>
</evidence>
<dbReference type="SUPFAM" id="SSF53098">
    <property type="entry name" value="Ribonuclease H-like"/>
    <property type="match status" value="1"/>
</dbReference>
<feature type="domain" description="Integrase catalytic" evidence="8">
    <location>
        <begin position="879"/>
        <end position="1016"/>
    </location>
</feature>
<keyword evidence="4" id="KW-0863">Zinc-finger</keyword>
<dbReference type="InterPro" id="IPR001584">
    <property type="entry name" value="Integrase_cat-core"/>
</dbReference>
<evidence type="ECO:0000256" key="4">
    <source>
        <dbReference type="PROSITE-ProRule" id="PRU00047"/>
    </source>
</evidence>
<dbReference type="Gene3D" id="3.30.420.10">
    <property type="entry name" value="Ribonuclease H-like superfamily/Ribonuclease H"/>
    <property type="match status" value="1"/>
</dbReference>
<keyword evidence="10" id="KW-1185">Reference proteome</keyword>
<dbReference type="Pfam" id="PF17919">
    <property type="entry name" value="RT_RNaseH_2"/>
    <property type="match status" value="1"/>
</dbReference>
<evidence type="ECO:0000259" key="6">
    <source>
        <dbReference type="PROSITE" id="PS50158"/>
    </source>
</evidence>
<sequence length="1016" mass="114420">MAEYCKFGSTIDEAIRDRLIAGIEDDNIQRKLLGEGDSLTLHRAIEIALALEAAAQDAKDLQSQRNPEVVKKIKLGNWRFKPSTTGKFTRSESYTCIRCGSKDHKQDKCPYLKAKCFNCGKIGHLGRSCLKRKPQRNYTANKDGNEVHAIAETEIRSQIFKIVNLWRTTDPIKIEVQINDKILSFEYVTGSAYSLISESTRRFFRLPNPCPADPLRVKLATYSGQPLPVLGTLDVPVQYQNSTQTLPLMVVGGEGPSLCGRNWMEALGILPTQPYKVDMIKVTENNLPTQLHRFRELFSPGYGVFKGVRARLLVDPEVKPRFFKSRPIPYALKEKISREFDRLVKAGILKPVRHAEWAAPIVPVLKSDQTIRICGDFKITANQALKVDQYPLHKAEDIFAALAGGEKFSKIDLRDAYNQLELDDESQLYTVINTHQGLYKYTRLPFGISSAPTLFQKQMDILLKGIPMVFCALDDILITGKNDQDHLKNLECVLQRIQEAGLKLRKDKCSFLAPSLEYLGHKIAKESLQPLPSKVEAIQAAPSPTNLTELRAFLGLLTYYSRFIPNMSSTLAPLYNLLKKERKWKWESPEERAFKDVEEKLVHSTLLVHFDPRKRQILSCDASGVGIGAVLSQVQGDNDIRPVAFASRTLTPAEKKFRNYLLGNSFTLRTDHKPLVTLFSENKGIPSIAANRIQRWAIILSAYQYKIEYIKGTSNTEADVLSRLPMFTPEPDSKEPDSEPVELVLLIDALDSSPVTSDDIRKSLSGDPVLRQALNYTLQGWSEETPKEIELMPYWSRRCELGACEGLLFWGNRVIIPTNSRAKMLDELHNSHQGIVVSPELCFGGLVWTRILKRPLDGVTAAKAMPACHPELHQSIGRPTNQPWDRVHIDHLGPFEQNLYLIVVDACTKWIEAIPVPNTSTRETIEQLRCLFARFGIPRTLVSDNGTGFTSEEFRQFMTRNGIRQLRTAPFHPSSNGLAERAVQTIKTGLKKVLQGSISTKPAESPRTITPVNPLQ</sequence>
<dbReference type="Proteomes" id="UP001235939">
    <property type="component" value="Chromosome 18"/>
</dbReference>
<keyword evidence="4" id="KW-0862">Zinc</keyword>
<feature type="domain" description="CCHC-type" evidence="6">
    <location>
        <begin position="115"/>
        <end position="129"/>
    </location>
</feature>
<dbReference type="CDD" id="cd09274">
    <property type="entry name" value="RNase_HI_RT_Ty3"/>
    <property type="match status" value="1"/>
</dbReference>
<dbReference type="Pfam" id="PF00078">
    <property type="entry name" value="RVT_1"/>
    <property type="match status" value="1"/>
</dbReference>
<evidence type="ECO:0000259" key="7">
    <source>
        <dbReference type="PROSITE" id="PS50878"/>
    </source>
</evidence>
<dbReference type="CDD" id="cd01647">
    <property type="entry name" value="RT_LTR"/>
    <property type="match status" value="1"/>
</dbReference>
<feature type="domain" description="Reverse transcriptase" evidence="7">
    <location>
        <begin position="345"/>
        <end position="523"/>
    </location>
</feature>
<keyword evidence="4" id="KW-0479">Metal-binding</keyword>
<proteinExistence type="predicted"/>
<dbReference type="InterPro" id="IPR000477">
    <property type="entry name" value="RT_dom"/>
</dbReference>
<keyword evidence="2" id="KW-0064">Aspartyl protease</keyword>
<feature type="region of interest" description="Disordered" evidence="5">
    <location>
        <begin position="997"/>
        <end position="1016"/>
    </location>
</feature>
<dbReference type="SMART" id="SM00343">
    <property type="entry name" value="ZnF_C2HC"/>
    <property type="match status" value="2"/>
</dbReference>
<dbReference type="SUPFAM" id="SSF57756">
    <property type="entry name" value="Retrovirus zinc finger-like domains"/>
    <property type="match status" value="1"/>
</dbReference>
<dbReference type="InterPro" id="IPR043128">
    <property type="entry name" value="Rev_trsase/Diguanyl_cyclase"/>
</dbReference>
<dbReference type="Pfam" id="PF00665">
    <property type="entry name" value="rve"/>
    <property type="match status" value="1"/>
</dbReference>
<gene>
    <name evidence="9" type="ORF">LAZ67_18000588</name>
</gene>
<dbReference type="InterPro" id="IPR041577">
    <property type="entry name" value="RT_RNaseH_2"/>
</dbReference>
<evidence type="ECO:0000313" key="10">
    <source>
        <dbReference type="Proteomes" id="UP001235939"/>
    </source>
</evidence>
<dbReference type="PANTHER" id="PTHR37984:SF13">
    <property type="entry name" value="RIBONUCLEASE H"/>
    <property type="match status" value="1"/>
</dbReference>
<dbReference type="InterPro" id="IPR012337">
    <property type="entry name" value="RNaseH-like_sf"/>
</dbReference>
<evidence type="ECO:0000256" key="1">
    <source>
        <dbReference type="ARBA" id="ARBA00022670"/>
    </source>
</evidence>
<protein>
    <submittedName>
        <fullName evidence="9">K02A2.6-like</fullName>
    </submittedName>
</protein>
<dbReference type="PANTHER" id="PTHR37984">
    <property type="entry name" value="PROTEIN CBG26694"/>
    <property type="match status" value="1"/>
</dbReference>
<dbReference type="PROSITE" id="PS50158">
    <property type="entry name" value="ZF_CCHC"/>
    <property type="match status" value="1"/>
</dbReference>
<organism evidence="9 10">
    <name type="scientific">Cordylochernes scorpioides</name>
    <dbReference type="NCBI Taxonomy" id="51811"/>
    <lineage>
        <taxon>Eukaryota</taxon>
        <taxon>Metazoa</taxon>
        <taxon>Ecdysozoa</taxon>
        <taxon>Arthropoda</taxon>
        <taxon>Chelicerata</taxon>
        <taxon>Arachnida</taxon>
        <taxon>Pseudoscorpiones</taxon>
        <taxon>Cheliferoidea</taxon>
        <taxon>Chernetidae</taxon>
        <taxon>Cordylochernes</taxon>
    </lineage>
</organism>
<evidence type="ECO:0000259" key="8">
    <source>
        <dbReference type="PROSITE" id="PS50994"/>
    </source>
</evidence>
<evidence type="ECO:0000313" key="9">
    <source>
        <dbReference type="EMBL" id="UYV79768.1"/>
    </source>
</evidence>
<dbReference type="Gene3D" id="3.30.70.270">
    <property type="match status" value="2"/>
</dbReference>
<dbReference type="SUPFAM" id="SSF50630">
    <property type="entry name" value="Acid proteases"/>
    <property type="match status" value="1"/>
</dbReference>
<dbReference type="SUPFAM" id="SSF56672">
    <property type="entry name" value="DNA/RNA polymerases"/>
    <property type="match status" value="1"/>
</dbReference>
<evidence type="ECO:0000256" key="5">
    <source>
        <dbReference type="SAM" id="MobiDB-lite"/>
    </source>
</evidence>
<dbReference type="Gene3D" id="3.10.10.10">
    <property type="entry name" value="HIV Type 1 Reverse Transcriptase, subunit A, domain 1"/>
    <property type="match status" value="1"/>
</dbReference>
<dbReference type="PROSITE" id="PS50994">
    <property type="entry name" value="INTEGRASE"/>
    <property type="match status" value="1"/>
</dbReference>
<dbReference type="EMBL" id="CP092880">
    <property type="protein sequence ID" value="UYV79768.1"/>
    <property type="molecule type" value="Genomic_DNA"/>
</dbReference>
<dbReference type="InterPro" id="IPR001878">
    <property type="entry name" value="Znf_CCHC"/>
</dbReference>
<dbReference type="InterPro" id="IPR050951">
    <property type="entry name" value="Retrovirus_Pol_polyprotein"/>
</dbReference>
<reference evidence="9 10" key="1">
    <citation type="submission" date="2022-01" db="EMBL/GenBank/DDBJ databases">
        <title>A chromosomal length assembly of Cordylochernes scorpioides.</title>
        <authorList>
            <person name="Zeh D."/>
            <person name="Zeh J."/>
        </authorList>
    </citation>
    <scope>NUCLEOTIDE SEQUENCE [LARGE SCALE GENOMIC DNA]</scope>
    <source>
        <strain evidence="9">IN4F17</strain>
        <tissue evidence="9">Whole Body</tissue>
    </source>
</reference>
<accession>A0ABY6LIR8</accession>
<dbReference type="InterPro" id="IPR021109">
    <property type="entry name" value="Peptidase_aspartic_dom_sf"/>
</dbReference>
<keyword evidence="2" id="KW-0378">Hydrolase</keyword>
<keyword evidence="1" id="KW-0645">Protease</keyword>
<keyword evidence="3" id="KW-0238">DNA-binding</keyword>
<dbReference type="InterPro" id="IPR036875">
    <property type="entry name" value="Znf_CCHC_sf"/>
</dbReference>